<dbReference type="AlphaFoldDB" id="A0A3S4XZY9"/>
<proteinExistence type="predicted"/>
<evidence type="ECO:0000256" key="3">
    <source>
        <dbReference type="ARBA" id="ARBA00022989"/>
    </source>
</evidence>
<organism evidence="9 10">
    <name type="scientific">Serratia fonticola</name>
    <dbReference type="NCBI Taxonomy" id="47917"/>
    <lineage>
        <taxon>Bacteria</taxon>
        <taxon>Pseudomonadati</taxon>
        <taxon>Pseudomonadota</taxon>
        <taxon>Gammaproteobacteria</taxon>
        <taxon>Enterobacterales</taxon>
        <taxon>Yersiniaceae</taxon>
        <taxon>Serratia</taxon>
    </lineage>
</organism>
<dbReference type="InterPro" id="IPR031726">
    <property type="entry name" value="PglL_A"/>
</dbReference>
<feature type="domain" description="Virulence factor membrane-bound polymerase C-terminal" evidence="7">
    <location>
        <begin position="387"/>
        <end position="567"/>
    </location>
</feature>
<feature type="transmembrane region" description="Helical" evidence="5">
    <location>
        <begin position="259"/>
        <end position="278"/>
    </location>
</feature>
<feature type="transmembrane region" description="Helical" evidence="5">
    <location>
        <begin position="212"/>
        <end position="229"/>
    </location>
</feature>
<dbReference type="EMBL" id="LR134492">
    <property type="protein sequence ID" value="VEI66024.1"/>
    <property type="molecule type" value="Genomic_DNA"/>
</dbReference>
<keyword evidence="4 5" id="KW-0472">Membrane</keyword>
<keyword evidence="9" id="KW-0436">Ligase</keyword>
<evidence type="ECO:0000313" key="9">
    <source>
        <dbReference type="EMBL" id="VEI66024.1"/>
    </source>
</evidence>
<dbReference type="PANTHER" id="PTHR37422:SF21">
    <property type="entry name" value="EXOQ-LIKE PROTEIN"/>
    <property type="match status" value="1"/>
</dbReference>
<dbReference type="RefSeq" id="WP_141131525.1">
    <property type="nucleotide sequence ID" value="NZ_CAMITP010000005.1"/>
</dbReference>
<feature type="domain" description="Protein glycosylation ligase" evidence="8">
    <location>
        <begin position="172"/>
        <end position="196"/>
    </location>
</feature>
<dbReference type="GO" id="GO:0016020">
    <property type="term" value="C:membrane"/>
    <property type="evidence" value="ECO:0007669"/>
    <property type="project" value="UniProtKB-SubCell"/>
</dbReference>
<evidence type="ECO:0000259" key="6">
    <source>
        <dbReference type="Pfam" id="PF04932"/>
    </source>
</evidence>
<feature type="transmembrane region" description="Helical" evidence="5">
    <location>
        <begin position="50"/>
        <end position="69"/>
    </location>
</feature>
<evidence type="ECO:0000313" key="10">
    <source>
        <dbReference type="Proteomes" id="UP000270487"/>
    </source>
</evidence>
<dbReference type="InterPro" id="IPR007016">
    <property type="entry name" value="O-antigen_ligase-rel_domated"/>
</dbReference>
<feature type="transmembrane region" description="Helical" evidence="5">
    <location>
        <begin position="175"/>
        <end position="200"/>
    </location>
</feature>
<evidence type="ECO:0000256" key="1">
    <source>
        <dbReference type="ARBA" id="ARBA00004141"/>
    </source>
</evidence>
<protein>
    <submittedName>
        <fullName evidence="9">Lipid A core - O-antigen ligase and related enzymes</fullName>
    </submittedName>
</protein>
<feature type="transmembrane region" description="Helical" evidence="5">
    <location>
        <begin position="12"/>
        <end position="30"/>
    </location>
</feature>
<dbReference type="PANTHER" id="PTHR37422">
    <property type="entry name" value="TEICHURONIC ACID BIOSYNTHESIS PROTEIN TUAE"/>
    <property type="match status" value="1"/>
</dbReference>
<dbReference type="GO" id="GO:0016874">
    <property type="term" value="F:ligase activity"/>
    <property type="evidence" value="ECO:0007669"/>
    <property type="project" value="UniProtKB-KW"/>
</dbReference>
<evidence type="ECO:0000259" key="7">
    <source>
        <dbReference type="Pfam" id="PF11846"/>
    </source>
</evidence>
<feature type="transmembrane region" description="Helical" evidence="5">
    <location>
        <begin position="81"/>
        <end position="98"/>
    </location>
</feature>
<evidence type="ECO:0000256" key="5">
    <source>
        <dbReference type="SAM" id="Phobius"/>
    </source>
</evidence>
<feature type="transmembrane region" description="Helical" evidence="5">
    <location>
        <begin position="439"/>
        <end position="461"/>
    </location>
</feature>
<feature type="transmembrane region" description="Helical" evidence="5">
    <location>
        <begin position="402"/>
        <end position="419"/>
    </location>
</feature>
<reference evidence="9 10" key="1">
    <citation type="submission" date="2018-12" db="EMBL/GenBank/DDBJ databases">
        <authorList>
            <consortium name="Pathogen Informatics"/>
        </authorList>
    </citation>
    <scope>NUCLEOTIDE SEQUENCE [LARGE SCALE GENOMIC DNA]</scope>
    <source>
        <strain evidence="9 10">NCTC13193</strain>
    </source>
</reference>
<name>A0A3S4XZY9_SERFO</name>
<feature type="transmembrane region" description="Helical" evidence="5">
    <location>
        <begin position="133"/>
        <end position="155"/>
    </location>
</feature>
<gene>
    <name evidence="9" type="ORF">NCTC13193_01495</name>
</gene>
<comment type="subcellular location">
    <subcellularLocation>
        <location evidence="1">Membrane</location>
        <topology evidence="1">Multi-pass membrane protein</topology>
    </subcellularLocation>
</comment>
<accession>A0A3S4XZY9</accession>
<feature type="transmembrane region" description="Helical" evidence="5">
    <location>
        <begin position="347"/>
        <end position="373"/>
    </location>
</feature>
<evidence type="ECO:0000256" key="4">
    <source>
        <dbReference type="ARBA" id="ARBA00023136"/>
    </source>
</evidence>
<keyword evidence="3 5" id="KW-1133">Transmembrane helix</keyword>
<keyword evidence="2 5" id="KW-0812">Transmembrane</keyword>
<dbReference type="Pfam" id="PF04932">
    <property type="entry name" value="Wzy_C"/>
    <property type="match status" value="1"/>
</dbReference>
<sequence>MRHPHSPLPLASPMGLSLLPLGLLLIWLIFLSPLALPNMGGSGLKLPQNILTWAVMAAVTATLWLTLPANSLISLSVTDRWLLLAVVILAIPLLYTSPHWQGAGLARWLGLAGGWVFYVSWMQYRPPHVARHWLFYAILLAAVFQGVIALLQLTLPGTVPAWFDYPMKNGRPYGVFQQVNVLASFIACGLALALMLLLLPDFSLTQPKAERGRRYSLGLVLVLFPALLVWLQSRIGWLGGGISGALLLWLGWRQAKKLTGIATGLMLVGITIALIFRINGGVETVEHAASNQARLIMLQDSLKMIVEKPWLGWGYGGFEYGFQHYRLAAGLSTLGLGVVRHPHNEILLWWVEGGIAALAGMAILLCAGFRLFWLSWRKHGASLALAIALLPLLLHSQTEYPFILSSAHWAIFLLLLAQWDRQTDKATERTTFPLITPSFLRAVVPMASAVVFIVASIGLYANLSLTAVERNHFADIQPARRAMAFDPWVNTERWHYDQQTHALLLYNQTRDPRLLENYAQWAQGYLARRIDKNVYASWLAIAQYQQDTATYRRLHQEAKALFPTDPRFLTDLPE</sequence>
<dbReference type="Pfam" id="PF15864">
    <property type="entry name" value="PglL_A"/>
    <property type="match status" value="1"/>
</dbReference>
<dbReference type="Pfam" id="PF11846">
    <property type="entry name" value="Wzy_C_2"/>
    <property type="match status" value="1"/>
</dbReference>
<feature type="domain" description="O-antigen ligase-related" evidence="6">
    <location>
        <begin position="220"/>
        <end position="360"/>
    </location>
</feature>
<feature type="transmembrane region" description="Helical" evidence="5">
    <location>
        <begin position="380"/>
        <end position="396"/>
    </location>
</feature>
<feature type="transmembrane region" description="Helical" evidence="5">
    <location>
        <begin position="104"/>
        <end position="121"/>
    </location>
</feature>
<feature type="transmembrane region" description="Helical" evidence="5">
    <location>
        <begin position="235"/>
        <end position="252"/>
    </location>
</feature>
<dbReference type="InterPro" id="IPR051533">
    <property type="entry name" value="WaaL-like"/>
</dbReference>
<evidence type="ECO:0000259" key="8">
    <source>
        <dbReference type="Pfam" id="PF15864"/>
    </source>
</evidence>
<evidence type="ECO:0000256" key="2">
    <source>
        <dbReference type="ARBA" id="ARBA00022692"/>
    </source>
</evidence>
<dbReference type="Proteomes" id="UP000270487">
    <property type="component" value="Chromosome"/>
</dbReference>
<dbReference type="InterPro" id="IPR021797">
    <property type="entry name" value="Wzy_C_2"/>
</dbReference>